<dbReference type="GO" id="GO:0006811">
    <property type="term" value="P:monoatomic ion transport"/>
    <property type="evidence" value="ECO:0007669"/>
    <property type="project" value="InterPro"/>
</dbReference>
<sequence length="192" mass="21645">MVITVVNGLTFFVPIESGERLSFGTSLLLMVIVFLTTVIDVLPSTENALSYFNIFVFIELNYTCFLVFGIISTLFLYHCSTTKKVPNLLKRITLFVLKRHKTLPVNVGTISDTNTPNTNSTKLMALNDQGDDKTYSENQIEAVNDEGMKPRVNWRDVSIALDKVLKTITTYMLSGNQEDRETDSARDNVFLD</sequence>
<accession>A0A6J8CLG2</accession>
<evidence type="ECO:0000259" key="2">
    <source>
        <dbReference type="Pfam" id="PF02932"/>
    </source>
</evidence>
<dbReference type="CDD" id="cd19051">
    <property type="entry name" value="LGIC_TM_cation"/>
    <property type="match status" value="1"/>
</dbReference>
<feature type="domain" description="Neurotransmitter-gated ion-channel transmembrane" evidence="2">
    <location>
        <begin position="2"/>
        <end position="114"/>
    </location>
</feature>
<dbReference type="SUPFAM" id="SSF90112">
    <property type="entry name" value="Neurotransmitter-gated ion-channel transmembrane pore"/>
    <property type="match status" value="1"/>
</dbReference>
<evidence type="ECO:0000256" key="1">
    <source>
        <dbReference type="SAM" id="Phobius"/>
    </source>
</evidence>
<evidence type="ECO:0000313" key="4">
    <source>
        <dbReference type="Proteomes" id="UP000507470"/>
    </source>
</evidence>
<organism evidence="3 4">
    <name type="scientific">Mytilus coruscus</name>
    <name type="common">Sea mussel</name>
    <dbReference type="NCBI Taxonomy" id="42192"/>
    <lineage>
        <taxon>Eukaryota</taxon>
        <taxon>Metazoa</taxon>
        <taxon>Spiralia</taxon>
        <taxon>Lophotrochozoa</taxon>
        <taxon>Mollusca</taxon>
        <taxon>Bivalvia</taxon>
        <taxon>Autobranchia</taxon>
        <taxon>Pteriomorphia</taxon>
        <taxon>Mytilida</taxon>
        <taxon>Mytiloidea</taxon>
        <taxon>Mytilidae</taxon>
        <taxon>Mytilinae</taxon>
        <taxon>Mytilus</taxon>
    </lineage>
</organism>
<dbReference type="Pfam" id="PF02932">
    <property type="entry name" value="Neur_chan_memb"/>
    <property type="match status" value="1"/>
</dbReference>
<feature type="transmembrane region" description="Helical" evidence="1">
    <location>
        <begin position="54"/>
        <end position="77"/>
    </location>
</feature>
<keyword evidence="1" id="KW-1133">Transmembrane helix</keyword>
<dbReference type="InterPro" id="IPR036719">
    <property type="entry name" value="Neuro-gated_channel_TM_sf"/>
</dbReference>
<reference evidence="3 4" key="1">
    <citation type="submission" date="2020-06" db="EMBL/GenBank/DDBJ databases">
        <authorList>
            <person name="Li R."/>
            <person name="Bekaert M."/>
        </authorList>
    </citation>
    <scope>NUCLEOTIDE SEQUENCE [LARGE SCALE GENOMIC DNA]</scope>
    <source>
        <strain evidence="4">wild</strain>
    </source>
</reference>
<feature type="transmembrane region" description="Helical" evidence="1">
    <location>
        <begin position="21"/>
        <end position="42"/>
    </location>
</feature>
<name>A0A6J8CLG2_MYTCO</name>
<keyword evidence="1" id="KW-0812">Transmembrane</keyword>
<proteinExistence type="predicted"/>
<dbReference type="Gene3D" id="1.20.58.390">
    <property type="entry name" value="Neurotransmitter-gated ion-channel transmembrane domain"/>
    <property type="match status" value="1"/>
</dbReference>
<dbReference type="Proteomes" id="UP000507470">
    <property type="component" value="Unassembled WGS sequence"/>
</dbReference>
<keyword evidence="1" id="KW-0472">Membrane</keyword>
<dbReference type="InterPro" id="IPR006029">
    <property type="entry name" value="Neurotrans-gated_channel_TM"/>
</dbReference>
<dbReference type="EMBL" id="CACVKT020005604">
    <property type="protein sequence ID" value="CAC5396119.1"/>
    <property type="molecule type" value="Genomic_DNA"/>
</dbReference>
<gene>
    <name evidence="3" type="ORF">MCOR_30720</name>
</gene>
<dbReference type="InterPro" id="IPR038050">
    <property type="entry name" value="Neuro_actylchol_rec"/>
</dbReference>
<protein>
    <submittedName>
        <fullName evidence="3">HTR3</fullName>
    </submittedName>
</protein>
<keyword evidence="4" id="KW-1185">Reference proteome</keyword>
<dbReference type="GO" id="GO:0016020">
    <property type="term" value="C:membrane"/>
    <property type="evidence" value="ECO:0007669"/>
    <property type="project" value="InterPro"/>
</dbReference>
<dbReference type="AlphaFoldDB" id="A0A6J8CLG2"/>
<evidence type="ECO:0000313" key="3">
    <source>
        <dbReference type="EMBL" id="CAC5396119.1"/>
    </source>
</evidence>